<evidence type="ECO:0000256" key="1">
    <source>
        <dbReference type="SAM" id="MobiDB-lite"/>
    </source>
</evidence>
<dbReference type="Proteomes" id="UP000031737">
    <property type="component" value="Unassembled WGS sequence"/>
</dbReference>
<keyword evidence="2" id="KW-0812">Transmembrane</keyword>
<evidence type="ECO:0000313" key="4">
    <source>
        <dbReference type="Proteomes" id="UP000031737"/>
    </source>
</evidence>
<proteinExistence type="predicted"/>
<reference evidence="3 4" key="1">
    <citation type="submission" date="2013-07" db="EMBL/GenBank/DDBJ databases">
        <authorList>
            <person name="Stoco P.H."/>
            <person name="Wagner G."/>
            <person name="Gerber A."/>
            <person name="Zaha A."/>
            <person name="Thompson C."/>
            <person name="Bartholomeu D.C."/>
            <person name="Luckemeyer D.D."/>
            <person name="Bahia D."/>
            <person name="Loreto E."/>
            <person name="Prestes E.B."/>
            <person name="Lima F.M."/>
            <person name="Rodrigues-Luiz G."/>
            <person name="Vallejo G.A."/>
            <person name="Filho J.F."/>
            <person name="Monteiro K.M."/>
            <person name="Tyler K.M."/>
            <person name="de Almeida L.G."/>
            <person name="Ortiz M.F."/>
            <person name="Siervo M.A."/>
            <person name="de Moraes M.H."/>
            <person name="Cunha O.L."/>
            <person name="Mendonca-Neto R."/>
            <person name="Silva R."/>
            <person name="Teixeira S.M."/>
            <person name="Murta S.M."/>
            <person name="Sincero T.C."/>
            <person name="Mendes T.A."/>
            <person name="Urmenyi T.P."/>
            <person name="Silva V.G."/>
            <person name="da Rocha W.D."/>
            <person name="Andersson B."/>
            <person name="Romanha A.J."/>
            <person name="Steindel M."/>
            <person name="de Vasconcelos A.T."/>
            <person name="Grisard E.C."/>
        </authorList>
    </citation>
    <scope>NUCLEOTIDE SEQUENCE [LARGE SCALE GENOMIC DNA]</scope>
    <source>
        <strain evidence="3 4">SC58</strain>
    </source>
</reference>
<evidence type="ECO:0000256" key="2">
    <source>
        <dbReference type="SAM" id="Phobius"/>
    </source>
</evidence>
<evidence type="ECO:0000313" key="3">
    <source>
        <dbReference type="EMBL" id="ESL08607.1"/>
    </source>
</evidence>
<gene>
    <name evidence="3" type="ORF">TRSC58_03687</name>
</gene>
<name>A0A061J5Q3_TRYRA</name>
<dbReference type="VEuPathDB" id="TriTrypDB:TRSC58_03687"/>
<dbReference type="AlphaFoldDB" id="A0A061J5Q3"/>
<dbReference type="EMBL" id="AUPL01003687">
    <property type="protein sequence ID" value="ESL08607.1"/>
    <property type="molecule type" value="Genomic_DNA"/>
</dbReference>
<keyword evidence="2" id="KW-0472">Membrane</keyword>
<feature type="region of interest" description="Disordered" evidence="1">
    <location>
        <begin position="69"/>
        <end position="129"/>
    </location>
</feature>
<keyword evidence="4" id="KW-1185">Reference proteome</keyword>
<dbReference type="OrthoDB" id="242484at2759"/>
<organism evidence="3 4">
    <name type="scientific">Trypanosoma rangeli SC58</name>
    <dbReference type="NCBI Taxonomy" id="429131"/>
    <lineage>
        <taxon>Eukaryota</taxon>
        <taxon>Discoba</taxon>
        <taxon>Euglenozoa</taxon>
        <taxon>Kinetoplastea</taxon>
        <taxon>Metakinetoplastina</taxon>
        <taxon>Trypanosomatida</taxon>
        <taxon>Trypanosomatidae</taxon>
        <taxon>Trypanosoma</taxon>
        <taxon>Herpetosoma</taxon>
    </lineage>
</organism>
<sequence>MGGSVWLRLLFLTSGVCAVFFLFLYYYFLSFPPHPVAVLGGERRRVDQRHFCRSVLMTFHRAFPPRRLPSRRATSHAATPPEVPTYRAYSSGYHSPRTPRFRVPPLSPPPPASSQQQQQESREAEEEREWHGWGGVQELLVNNGFSPSPKLSTYANFAKSQHLVPSAREVVEEHTPQRHFYRVGGEDVCPVKLVAFSIYNSVTVTGIVEVVPSQWRLNANPSLYPVQLQIRELDTSTYPMRRLLRLIRRKVPDGAGGENGIDVSPQQQPMRESLYIFKKDNPHLQFISGLPSIIPLSGSIVLADVVKVDQIPINGAAVQFRWIEEPLRRVFEDIDTPPSWDDADETAVRNYRPLSSDSVARTRQEHGGGGHPKHVHDEFEKNYFRAAWLINETGEDVLLKSEEGNDLVEHSPHVTTDNSEETLNILPASVIKTAGAALPITYLHTPYIR</sequence>
<protein>
    <recommendedName>
        <fullName evidence="5">Transmembrane protein</fullName>
    </recommendedName>
</protein>
<comment type="caution">
    <text evidence="3">The sequence shown here is derived from an EMBL/GenBank/DDBJ whole genome shotgun (WGS) entry which is preliminary data.</text>
</comment>
<feature type="transmembrane region" description="Helical" evidence="2">
    <location>
        <begin position="7"/>
        <end position="28"/>
    </location>
</feature>
<accession>A0A061J5Q3</accession>
<evidence type="ECO:0008006" key="5">
    <source>
        <dbReference type="Google" id="ProtNLM"/>
    </source>
</evidence>
<keyword evidence="2" id="KW-1133">Transmembrane helix</keyword>
<feature type="region of interest" description="Disordered" evidence="1">
    <location>
        <begin position="355"/>
        <end position="376"/>
    </location>
</feature>